<evidence type="ECO:0000256" key="2">
    <source>
        <dbReference type="ARBA" id="ARBA00022475"/>
    </source>
</evidence>
<keyword evidence="3 7" id="KW-0812">Transmembrane</keyword>
<comment type="caution">
    <text evidence="8">The sequence shown here is derived from an EMBL/GenBank/DDBJ whole genome shotgun (WGS) entry which is preliminary data.</text>
</comment>
<feature type="compositionally biased region" description="Low complexity" evidence="6">
    <location>
        <begin position="147"/>
        <end position="158"/>
    </location>
</feature>
<evidence type="ECO:0000256" key="5">
    <source>
        <dbReference type="ARBA" id="ARBA00023136"/>
    </source>
</evidence>
<keyword evidence="2" id="KW-1003">Cell membrane</keyword>
<dbReference type="AlphaFoldDB" id="A0A8J2XIT2"/>
<feature type="transmembrane region" description="Helical" evidence="7">
    <location>
        <begin position="6"/>
        <end position="26"/>
    </location>
</feature>
<evidence type="ECO:0008006" key="10">
    <source>
        <dbReference type="Google" id="ProtNLM"/>
    </source>
</evidence>
<evidence type="ECO:0000313" key="8">
    <source>
        <dbReference type="EMBL" id="GGA02924.1"/>
    </source>
</evidence>
<reference evidence="8" key="1">
    <citation type="journal article" date="2014" name="Int. J. Syst. Evol. Microbiol.">
        <title>Complete genome sequence of Corynebacterium casei LMG S-19264T (=DSM 44701T), isolated from a smear-ripened cheese.</title>
        <authorList>
            <consortium name="US DOE Joint Genome Institute (JGI-PGF)"/>
            <person name="Walter F."/>
            <person name="Albersmeier A."/>
            <person name="Kalinowski J."/>
            <person name="Ruckert C."/>
        </authorList>
    </citation>
    <scope>NUCLEOTIDE SEQUENCE</scope>
    <source>
        <strain evidence="8">CGMCC 1.12785</strain>
    </source>
</reference>
<keyword evidence="9" id="KW-1185">Reference proteome</keyword>
<dbReference type="GO" id="GO:0005886">
    <property type="term" value="C:plasma membrane"/>
    <property type="evidence" value="ECO:0007669"/>
    <property type="project" value="UniProtKB-SubCell"/>
</dbReference>
<evidence type="ECO:0000256" key="3">
    <source>
        <dbReference type="ARBA" id="ARBA00022692"/>
    </source>
</evidence>
<keyword evidence="5 7" id="KW-0472">Membrane</keyword>
<dbReference type="Pfam" id="PF01810">
    <property type="entry name" value="LysE"/>
    <property type="match status" value="2"/>
</dbReference>
<dbReference type="PANTHER" id="PTHR30086">
    <property type="entry name" value="ARGININE EXPORTER PROTEIN ARGO"/>
    <property type="match status" value="1"/>
</dbReference>
<evidence type="ECO:0000256" key="4">
    <source>
        <dbReference type="ARBA" id="ARBA00022989"/>
    </source>
</evidence>
<proteinExistence type="predicted"/>
<feature type="transmembrane region" description="Helical" evidence="7">
    <location>
        <begin position="306"/>
        <end position="330"/>
    </location>
</feature>
<keyword evidence="4 7" id="KW-1133">Transmembrane helix</keyword>
<feature type="transmembrane region" description="Helical" evidence="7">
    <location>
        <begin position="38"/>
        <end position="61"/>
    </location>
</feature>
<dbReference type="PANTHER" id="PTHR30086:SF20">
    <property type="entry name" value="ARGININE EXPORTER PROTEIN ARGO-RELATED"/>
    <property type="match status" value="1"/>
</dbReference>
<evidence type="ECO:0000313" key="9">
    <source>
        <dbReference type="Proteomes" id="UP000616114"/>
    </source>
</evidence>
<dbReference type="RefSeq" id="WP_188549047.1">
    <property type="nucleotide sequence ID" value="NZ_BMFY01000001.1"/>
</dbReference>
<evidence type="ECO:0000256" key="6">
    <source>
        <dbReference type="SAM" id="MobiDB-lite"/>
    </source>
</evidence>
<comment type="subcellular location">
    <subcellularLocation>
        <location evidence="1">Cell membrane</location>
        <topology evidence="1">Multi-pass membrane protein</topology>
    </subcellularLocation>
</comment>
<name>A0A8J2XIT2_9MICO</name>
<evidence type="ECO:0000256" key="1">
    <source>
        <dbReference type="ARBA" id="ARBA00004651"/>
    </source>
</evidence>
<dbReference type="InterPro" id="IPR001123">
    <property type="entry name" value="LeuE-type"/>
</dbReference>
<evidence type="ECO:0000256" key="7">
    <source>
        <dbReference type="SAM" id="Phobius"/>
    </source>
</evidence>
<protein>
    <recommendedName>
        <fullName evidence="10">L-lysine exporter family protein LysE/ArgO</fullName>
    </recommendedName>
</protein>
<dbReference type="EMBL" id="BMFY01000001">
    <property type="protein sequence ID" value="GGA02924.1"/>
    <property type="molecule type" value="Genomic_DNA"/>
</dbReference>
<accession>A0A8J2XIT2</accession>
<organism evidence="8 9">
    <name type="scientific">Sediminivirga luteola</name>
    <dbReference type="NCBI Taxonomy" id="1774748"/>
    <lineage>
        <taxon>Bacteria</taxon>
        <taxon>Bacillati</taxon>
        <taxon>Actinomycetota</taxon>
        <taxon>Actinomycetes</taxon>
        <taxon>Micrococcales</taxon>
        <taxon>Brevibacteriaceae</taxon>
        <taxon>Sediminivirga</taxon>
    </lineage>
</organism>
<dbReference type="GO" id="GO:0015171">
    <property type="term" value="F:amino acid transmembrane transporter activity"/>
    <property type="evidence" value="ECO:0007669"/>
    <property type="project" value="TreeGrafter"/>
</dbReference>
<feature type="region of interest" description="Disordered" evidence="6">
    <location>
        <begin position="103"/>
        <end position="179"/>
    </location>
</feature>
<feature type="transmembrane region" description="Helical" evidence="7">
    <location>
        <begin position="273"/>
        <end position="294"/>
    </location>
</feature>
<reference evidence="8" key="2">
    <citation type="submission" date="2020-09" db="EMBL/GenBank/DDBJ databases">
        <authorList>
            <person name="Sun Q."/>
            <person name="Zhou Y."/>
        </authorList>
    </citation>
    <scope>NUCLEOTIDE SEQUENCE</scope>
    <source>
        <strain evidence="8">CGMCC 1.12785</strain>
    </source>
</reference>
<feature type="transmembrane region" description="Helical" evidence="7">
    <location>
        <begin position="67"/>
        <end position="85"/>
    </location>
</feature>
<gene>
    <name evidence="8" type="ORF">GCM10011333_01940</name>
</gene>
<sequence>MQSVVLTGFITGLGIIASIGAQNAFVLKQALKRQHLRVMLAICVLSDVLLILGGIAAVAYLDRIAPWFTVALTWAGVAFLTLYGIHASRSALFPAADATPATDAATEQSVIPGDRSPAAGAAPGIGHSDGNGCPLRTGAGTPRLPLAADAASADGSNGTVAHESAPPCTNRGEAPSRAPAFGVVPDGTGDAVLTAEGTHGANRAGDVPGGGAATAVTAPASGTTTATRDRVRTPMLPVVLTLLALTYLNPHVYVDVIVLLGTLANSYGLEGRWWFGAGAIAASAVWFSSLVFAASRMSRFFRSQRAWRCIDGGVSLLMFALAGGLVLHALS</sequence>
<dbReference type="Proteomes" id="UP000616114">
    <property type="component" value="Unassembled WGS sequence"/>
</dbReference>
<feature type="transmembrane region" description="Helical" evidence="7">
    <location>
        <begin position="235"/>
        <end position="253"/>
    </location>
</feature>